<dbReference type="RefSeq" id="WP_209636249.1">
    <property type="nucleotide sequence ID" value="NZ_JAGINW010000001.1"/>
</dbReference>
<proteinExistence type="predicted"/>
<name>A0ABS4TAE8_9PSEU</name>
<keyword evidence="2" id="KW-1185">Reference proteome</keyword>
<protein>
    <submittedName>
        <fullName evidence="1">Uncharacterized protein</fullName>
    </submittedName>
</protein>
<evidence type="ECO:0000313" key="1">
    <source>
        <dbReference type="EMBL" id="MBP2321397.1"/>
    </source>
</evidence>
<dbReference type="Proteomes" id="UP001519332">
    <property type="component" value="Unassembled WGS sequence"/>
</dbReference>
<gene>
    <name evidence="1" type="ORF">JOF56_001782</name>
</gene>
<evidence type="ECO:0000313" key="2">
    <source>
        <dbReference type="Proteomes" id="UP001519332"/>
    </source>
</evidence>
<dbReference type="EMBL" id="JAGINW010000001">
    <property type="protein sequence ID" value="MBP2321397.1"/>
    <property type="molecule type" value="Genomic_DNA"/>
</dbReference>
<organism evidence="1 2">
    <name type="scientific">Kibdelosporangium banguiense</name>
    <dbReference type="NCBI Taxonomy" id="1365924"/>
    <lineage>
        <taxon>Bacteria</taxon>
        <taxon>Bacillati</taxon>
        <taxon>Actinomycetota</taxon>
        <taxon>Actinomycetes</taxon>
        <taxon>Pseudonocardiales</taxon>
        <taxon>Pseudonocardiaceae</taxon>
        <taxon>Kibdelosporangium</taxon>
    </lineage>
</organism>
<comment type="caution">
    <text evidence="1">The sequence shown here is derived from an EMBL/GenBank/DDBJ whole genome shotgun (WGS) entry which is preliminary data.</text>
</comment>
<reference evidence="1 2" key="1">
    <citation type="submission" date="2021-03" db="EMBL/GenBank/DDBJ databases">
        <title>Sequencing the genomes of 1000 actinobacteria strains.</title>
        <authorList>
            <person name="Klenk H.-P."/>
        </authorList>
    </citation>
    <scope>NUCLEOTIDE SEQUENCE [LARGE SCALE GENOMIC DNA]</scope>
    <source>
        <strain evidence="1 2">DSM 46670</strain>
    </source>
</reference>
<sequence>MNGQALQTVLMGIADKLTQPDTVTQAARTFTALLSGMDDPRASEVAGMLSEHAKQADAFEASAERSRAAVQQLAASLLDAR</sequence>
<accession>A0ABS4TAE8</accession>